<proteinExistence type="inferred from homology"/>
<evidence type="ECO:0000256" key="4">
    <source>
        <dbReference type="ARBA" id="ARBA00022801"/>
    </source>
</evidence>
<dbReference type="EMBL" id="MFJD01000001">
    <property type="protein sequence ID" value="OGG04936.1"/>
    <property type="molecule type" value="Genomic_DNA"/>
</dbReference>
<dbReference type="GO" id="GO:0008233">
    <property type="term" value="F:peptidase activity"/>
    <property type="evidence" value="ECO:0007669"/>
    <property type="project" value="UniProtKB-KW"/>
</dbReference>
<evidence type="ECO:0000256" key="7">
    <source>
        <dbReference type="ARBA" id="ARBA00023239"/>
    </source>
</evidence>
<evidence type="ECO:0000256" key="5">
    <source>
        <dbReference type="ARBA" id="ARBA00023124"/>
    </source>
</evidence>
<dbReference type="GO" id="GO:0006508">
    <property type="term" value="P:proteolysis"/>
    <property type="evidence" value="ECO:0007669"/>
    <property type="project" value="UniProtKB-KW"/>
</dbReference>
<name>A0A1F5YXS9_9BACT</name>
<keyword evidence="2 8" id="KW-0645">Protease</keyword>
<protein>
    <recommendedName>
        <fullName evidence="8">Abasic site processing protein</fullName>
        <ecNumber evidence="8">3.4.-.-</ecNumber>
    </recommendedName>
</protein>
<dbReference type="InterPro" id="IPR003738">
    <property type="entry name" value="SRAP"/>
</dbReference>
<organism evidence="9 10">
    <name type="scientific">Candidatus Gottesmanbacteria bacterium RBG_16_52_11</name>
    <dbReference type="NCBI Taxonomy" id="1798374"/>
    <lineage>
        <taxon>Bacteria</taxon>
        <taxon>Candidatus Gottesmaniibacteriota</taxon>
    </lineage>
</organism>
<evidence type="ECO:0000256" key="2">
    <source>
        <dbReference type="ARBA" id="ARBA00022670"/>
    </source>
</evidence>
<evidence type="ECO:0000256" key="3">
    <source>
        <dbReference type="ARBA" id="ARBA00022763"/>
    </source>
</evidence>
<dbReference type="InterPro" id="IPR036590">
    <property type="entry name" value="SRAP-like"/>
</dbReference>
<evidence type="ECO:0000313" key="10">
    <source>
        <dbReference type="Proteomes" id="UP000178448"/>
    </source>
</evidence>
<dbReference type="GO" id="GO:0003697">
    <property type="term" value="F:single-stranded DNA binding"/>
    <property type="evidence" value="ECO:0007669"/>
    <property type="project" value="InterPro"/>
</dbReference>
<dbReference type="STRING" id="1798374.A2Z33_06595"/>
<dbReference type="PANTHER" id="PTHR13604">
    <property type="entry name" value="DC12-RELATED"/>
    <property type="match status" value="1"/>
</dbReference>
<comment type="similarity">
    <text evidence="1 8">Belongs to the SOS response-associated peptidase family.</text>
</comment>
<keyword evidence="5" id="KW-0190">Covalent protein-DNA linkage</keyword>
<dbReference type="Pfam" id="PF02586">
    <property type="entry name" value="SRAP"/>
    <property type="match status" value="1"/>
</dbReference>
<keyword evidence="7" id="KW-0456">Lyase</keyword>
<reference evidence="9 10" key="1">
    <citation type="journal article" date="2016" name="Nat. Commun.">
        <title>Thousands of microbial genomes shed light on interconnected biogeochemical processes in an aquifer system.</title>
        <authorList>
            <person name="Anantharaman K."/>
            <person name="Brown C.T."/>
            <person name="Hug L.A."/>
            <person name="Sharon I."/>
            <person name="Castelle C.J."/>
            <person name="Probst A.J."/>
            <person name="Thomas B.C."/>
            <person name="Singh A."/>
            <person name="Wilkins M.J."/>
            <person name="Karaoz U."/>
            <person name="Brodie E.L."/>
            <person name="Williams K.H."/>
            <person name="Hubbard S.S."/>
            <person name="Banfield J.F."/>
        </authorList>
    </citation>
    <scope>NUCLEOTIDE SEQUENCE [LARGE SCALE GENOMIC DNA]</scope>
</reference>
<dbReference type="SUPFAM" id="SSF143081">
    <property type="entry name" value="BB1717-like"/>
    <property type="match status" value="1"/>
</dbReference>
<dbReference type="Proteomes" id="UP000178448">
    <property type="component" value="Unassembled WGS sequence"/>
</dbReference>
<keyword evidence="6" id="KW-0238">DNA-binding</keyword>
<evidence type="ECO:0000256" key="1">
    <source>
        <dbReference type="ARBA" id="ARBA00008136"/>
    </source>
</evidence>
<evidence type="ECO:0000256" key="8">
    <source>
        <dbReference type="RuleBase" id="RU364100"/>
    </source>
</evidence>
<dbReference type="Gene3D" id="3.90.1680.10">
    <property type="entry name" value="SOS response associated peptidase-like"/>
    <property type="match status" value="1"/>
</dbReference>
<dbReference type="GO" id="GO:0016829">
    <property type="term" value="F:lyase activity"/>
    <property type="evidence" value="ECO:0007669"/>
    <property type="project" value="UniProtKB-KW"/>
</dbReference>
<evidence type="ECO:0000256" key="6">
    <source>
        <dbReference type="ARBA" id="ARBA00023125"/>
    </source>
</evidence>
<sequence>MCGRFALSSDTREIRQRFGLRDAPDVKSRFNVAPGSVMPVVTTDDPRTAVLARWGLIPSWARDPKIGYRMINARAETLGEKPAFRGPFRNKRCLIPASGFYEWKQLDGEKVPFYIHHAGEPVFAFAGLYDVWKDAEDRPLMTFTIITTRPNDLMKPIHDRMPVILARNYERKWLDSGVSDPEMLRPMLVPYAGGGLEAYPVSKAVNNPENDSPGLTAARP</sequence>
<evidence type="ECO:0000313" key="9">
    <source>
        <dbReference type="EMBL" id="OGG04936.1"/>
    </source>
</evidence>
<keyword evidence="3" id="KW-0227">DNA damage</keyword>
<keyword evidence="4 8" id="KW-0378">Hydrolase</keyword>
<dbReference type="GO" id="GO:0106300">
    <property type="term" value="P:protein-DNA covalent cross-linking repair"/>
    <property type="evidence" value="ECO:0007669"/>
    <property type="project" value="InterPro"/>
</dbReference>
<dbReference type="PANTHER" id="PTHR13604:SF0">
    <property type="entry name" value="ABASIC SITE PROCESSING PROTEIN HMCES"/>
    <property type="match status" value="1"/>
</dbReference>
<comment type="caution">
    <text evidence="9">The sequence shown here is derived from an EMBL/GenBank/DDBJ whole genome shotgun (WGS) entry which is preliminary data.</text>
</comment>
<gene>
    <name evidence="9" type="ORF">A2Z33_06595</name>
</gene>
<accession>A0A1F5YXS9</accession>
<dbReference type="EC" id="3.4.-.-" evidence="8"/>
<dbReference type="AlphaFoldDB" id="A0A1F5YXS9"/>